<evidence type="ECO:0000256" key="2">
    <source>
        <dbReference type="SAM" id="Phobius"/>
    </source>
</evidence>
<feature type="compositionally biased region" description="Basic and acidic residues" evidence="1">
    <location>
        <begin position="102"/>
        <end position="120"/>
    </location>
</feature>
<sequence>MNYKEAVRVLMTITVILNRADGPGTVTVKPFRANITLTEGNGPKNTLMVLAPDNMGSTNNNRSGLGSFIGGVVAGIALLCLVVIALVVILMKKRANSQKGELGNDKPAGKQHRDSEMITH</sequence>
<evidence type="ECO:0000256" key="1">
    <source>
        <dbReference type="SAM" id="MobiDB-lite"/>
    </source>
</evidence>
<keyword evidence="2" id="KW-1133">Transmembrane helix</keyword>
<feature type="region of interest" description="Disordered" evidence="1">
    <location>
        <begin position="97"/>
        <end position="120"/>
    </location>
</feature>
<protein>
    <submittedName>
        <fullName evidence="3">Uncharacterized protein</fullName>
    </submittedName>
</protein>
<reference evidence="3 4" key="1">
    <citation type="submission" date="2022-12" db="EMBL/GenBank/DDBJ databases">
        <title>Chromosome-level genome of Tegillarca granosa.</title>
        <authorList>
            <person name="Kim J."/>
        </authorList>
    </citation>
    <scope>NUCLEOTIDE SEQUENCE [LARGE SCALE GENOMIC DNA]</scope>
    <source>
        <strain evidence="3">Teg-2019</strain>
        <tissue evidence="3">Adductor muscle</tissue>
    </source>
</reference>
<feature type="non-terminal residue" evidence="3">
    <location>
        <position position="120"/>
    </location>
</feature>
<name>A0ABQ9F4H6_TEGGR</name>
<evidence type="ECO:0000313" key="4">
    <source>
        <dbReference type="Proteomes" id="UP001217089"/>
    </source>
</evidence>
<keyword evidence="2" id="KW-0472">Membrane</keyword>
<keyword evidence="2" id="KW-0812">Transmembrane</keyword>
<organism evidence="3 4">
    <name type="scientific">Tegillarca granosa</name>
    <name type="common">Malaysian cockle</name>
    <name type="synonym">Anadara granosa</name>
    <dbReference type="NCBI Taxonomy" id="220873"/>
    <lineage>
        <taxon>Eukaryota</taxon>
        <taxon>Metazoa</taxon>
        <taxon>Spiralia</taxon>
        <taxon>Lophotrochozoa</taxon>
        <taxon>Mollusca</taxon>
        <taxon>Bivalvia</taxon>
        <taxon>Autobranchia</taxon>
        <taxon>Pteriomorphia</taxon>
        <taxon>Arcoida</taxon>
        <taxon>Arcoidea</taxon>
        <taxon>Arcidae</taxon>
        <taxon>Tegillarca</taxon>
    </lineage>
</organism>
<evidence type="ECO:0000313" key="3">
    <source>
        <dbReference type="EMBL" id="KAJ8312276.1"/>
    </source>
</evidence>
<accession>A0ABQ9F4H6</accession>
<comment type="caution">
    <text evidence="3">The sequence shown here is derived from an EMBL/GenBank/DDBJ whole genome shotgun (WGS) entry which is preliminary data.</text>
</comment>
<dbReference type="Proteomes" id="UP001217089">
    <property type="component" value="Unassembled WGS sequence"/>
</dbReference>
<proteinExistence type="predicted"/>
<feature type="transmembrane region" description="Helical" evidence="2">
    <location>
        <begin position="65"/>
        <end position="90"/>
    </location>
</feature>
<gene>
    <name evidence="3" type="ORF">KUTeg_009649</name>
</gene>
<keyword evidence="4" id="KW-1185">Reference proteome</keyword>
<dbReference type="EMBL" id="JARBDR010000440">
    <property type="protein sequence ID" value="KAJ8312276.1"/>
    <property type="molecule type" value="Genomic_DNA"/>
</dbReference>